<dbReference type="Proteomes" id="UP000616724">
    <property type="component" value="Unassembled WGS sequence"/>
</dbReference>
<sequence>MGLDWIRASSERAETPLTAAVAAGRWIRSAAVDDGRGRHWRANPDPRGRSAVTAEPASLYSGAAGIVLFFLELAAATGHEAYLEDARAGARYLAATWRDQADPSLYHGLAGTVVALTEAGWALGEERFEAEALAAADRIVRAVRPVGGGLGWSADPAQRGDGGIVLVLLRAAAAFGVPVYEQVALEAGERIAGLAVPGHRFGDCPDLPADAVTPGFLSGTAGTALLLARLHGVTGERRFLDAARRGAGFVREVSVVTGGCAVVPHHVPQARSLHYLGFCSGSAGVARMFYELYRAAGDPGDLDWAERMAHGIVRSGVPQRSAPGLWNTACQCCGTAGLLELFVGLWAATGRERYLEFAGTLAGSLIGHATDPDGRGMRWYQAYRRLRPGEVSADTGYMVGAAGVGAALLHLDAAMQPDRARRVILLPDNPFPAIPVPAAALGRPE</sequence>
<dbReference type="AlphaFoldDB" id="A0A8J3W5N5"/>
<accession>A0A8J3W5N5</accession>
<dbReference type="GO" id="GO:0005975">
    <property type="term" value="P:carbohydrate metabolic process"/>
    <property type="evidence" value="ECO:0007669"/>
    <property type="project" value="InterPro"/>
</dbReference>
<name>A0A8J3W5N5_9ACTN</name>
<dbReference type="InterPro" id="IPR012341">
    <property type="entry name" value="6hp_glycosidase-like_sf"/>
</dbReference>
<gene>
    <name evidence="1" type="ORF">Plo01_34110</name>
</gene>
<evidence type="ECO:0000313" key="1">
    <source>
        <dbReference type="EMBL" id="GIH76982.1"/>
    </source>
</evidence>
<dbReference type="RefSeq" id="WP_203891545.1">
    <property type="nucleotide sequence ID" value="NZ_BOOH01000023.1"/>
</dbReference>
<evidence type="ECO:0000313" key="2">
    <source>
        <dbReference type="Proteomes" id="UP000616724"/>
    </source>
</evidence>
<dbReference type="EMBL" id="BOOH01000023">
    <property type="protein sequence ID" value="GIH76982.1"/>
    <property type="molecule type" value="Genomic_DNA"/>
</dbReference>
<organism evidence="1 2">
    <name type="scientific">Planobispora longispora</name>
    <dbReference type="NCBI Taxonomy" id="28887"/>
    <lineage>
        <taxon>Bacteria</taxon>
        <taxon>Bacillati</taxon>
        <taxon>Actinomycetota</taxon>
        <taxon>Actinomycetes</taxon>
        <taxon>Streptosporangiales</taxon>
        <taxon>Streptosporangiaceae</taxon>
        <taxon>Planobispora</taxon>
    </lineage>
</organism>
<evidence type="ECO:0008006" key="3">
    <source>
        <dbReference type="Google" id="ProtNLM"/>
    </source>
</evidence>
<dbReference type="Pfam" id="PF05147">
    <property type="entry name" value="LANC_like"/>
    <property type="match status" value="1"/>
</dbReference>
<dbReference type="Gene3D" id="1.50.10.10">
    <property type="match status" value="3"/>
</dbReference>
<dbReference type="PRINTS" id="PR01950">
    <property type="entry name" value="LANCSUPER"/>
</dbReference>
<protein>
    <recommendedName>
        <fullName evidence="3">Lantibiotic modifying-like protein</fullName>
    </recommendedName>
</protein>
<dbReference type="SMART" id="SM01260">
    <property type="entry name" value="LANC_like"/>
    <property type="match status" value="1"/>
</dbReference>
<dbReference type="SUPFAM" id="SSF158745">
    <property type="entry name" value="LanC-like"/>
    <property type="match status" value="1"/>
</dbReference>
<reference evidence="1 2" key="1">
    <citation type="submission" date="2021-01" db="EMBL/GenBank/DDBJ databases">
        <title>Whole genome shotgun sequence of Planobispora longispora NBRC 13918.</title>
        <authorList>
            <person name="Komaki H."/>
            <person name="Tamura T."/>
        </authorList>
    </citation>
    <scope>NUCLEOTIDE SEQUENCE [LARGE SCALE GENOMIC DNA]</scope>
    <source>
        <strain evidence="1 2">NBRC 13918</strain>
    </source>
</reference>
<dbReference type="GO" id="GO:0031179">
    <property type="term" value="P:peptide modification"/>
    <property type="evidence" value="ECO:0007669"/>
    <property type="project" value="InterPro"/>
</dbReference>
<comment type="caution">
    <text evidence="1">The sequence shown here is derived from an EMBL/GenBank/DDBJ whole genome shotgun (WGS) entry which is preliminary data.</text>
</comment>
<dbReference type="CDD" id="cd04434">
    <property type="entry name" value="LanC_like"/>
    <property type="match status" value="1"/>
</dbReference>
<proteinExistence type="predicted"/>
<dbReference type="InterPro" id="IPR007822">
    <property type="entry name" value="LANC-like"/>
</dbReference>
<keyword evidence="2" id="KW-1185">Reference proteome</keyword>